<dbReference type="GO" id="GO:0016787">
    <property type="term" value="F:hydrolase activity"/>
    <property type="evidence" value="ECO:0007669"/>
    <property type="project" value="InterPro"/>
</dbReference>
<evidence type="ECO:0000313" key="3">
    <source>
        <dbReference type="Proteomes" id="UP001309876"/>
    </source>
</evidence>
<dbReference type="SUPFAM" id="SSF53474">
    <property type="entry name" value="alpha/beta-Hydrolases"/>
    <property type="match status" value="1"/>
</dbReference>
<evidence type="ECO:0000313" key="2">
    <source>
        <dbReference type="EMBL" id="KAK5090298.1"/>
    </source>
</evidence>
<dbReference type="Proteomes" id="UP001309876">
    <property type="component" value="Unassembled WGS sequence"/>
</dbReference>
<organism evidence="2 3">
    <name type="scientific">Lithohypha guttulata</name>
    <dbReference type="NCBI Taxonomy" id="1690604"/>
    <lineage>
        <taxon>Eukaryota</taxon>
        <taxon>Fungi</taxon>
        <taxon>Dikarya</taxon>
        <taxon>Ascomycota</taxon>
        <taxon>Pezizomycotina</taxon>
        <taxon>Eurotiomycetes</taxon>
        <taxon>Chaetothyriomycetidae</taxon>
        <taxon>Chaetothyriales</taxon>
        <taxon>Trichomeriaceae</taxon>
        <taxon>Lithohypha</taxon>
    </lineage>
</organism>
<dbReference type="Pfam" id="PF07859">
    <property type="entry name" value="Abhydrolase_3"/>
    <property type="match status" value="1"/>
</dbReference>
<dbReference type="AlphaFoldDB" id="A0AAN7T4K1"/>
<comment type="caution">
    <text evidence="2">The sequence shown here is derived from an EMBL/GenBank/DDBJ whole genome shotgun (WGS) entry which is preliminary data.</text>
</comment>
<dbReference type="InterPro" id="IPR029058">
    <property type="entry name" value="AB_hydrolase_fold"/>
</dbReference>
<proteinExistence type="predicted"/>
<gene>
    <name evidence="2" type="ORF">LTR05_000470</name>
</gene>
<keyword evidence="3" id="KW-1185">Reference proteome</keyword>
<sequence length="217" mass="23974">MKRTTADLHASNVPSPILLEAAGKRCFVSDATDPIERRIARAEYLAKLRYLMPLGGKSIPEVEERDIYVTVRDNYEVRVRIYTPTGGRRLQGGGPLMLMFHEGGWTAGDLSDEELNCRLFAHVTKWVTENAVSLGAEPSKGFIVGGSSAGGNISAVLAQLSRLGYFKVPITGQYLSVPLIAPLELYPQKYKEDLLSPYENMDDPVLRYVGAQRLKGE</sequence>
<evidence type="ECO:0000259" key="1">
    <source>
        <dbReference type="Pfam" id="PF07859"/>
    </source>
</evidence>
<feature type="domain" description="Alpha/beta hydrolase fold-3" evidence="1">
    <location>
        <begin position="122"/>
        <end position="194"/>
    </location>
</feature>
<dbReference type="Gene3D" id="3.40.50.1820">
    <property type="entry name" value="alpha/beta hydrolase"/>
    <property type="match status" value="2"/>
</dbReference>
<reference evidence="2 3" key="1">
    <citation type="submission" date="2023-08" db="EMBL/GenBank/DDBJ databases">
        <title>Black Yeasts Isolated from many extreme environments.</title>
        <authorList>
            <person name="Coleine C."/>
            <person name="Stajich J.E."/>
            <person name="Selbmann L."/>
        </authorList>
    </citation>
    <scope>NUCLEOTIDE SEQUENCE [LARGE SCALE GENOMIC DNA]</scope>
    <source>
        <strain evidence="2 3">CCFEE 5910</strain>
    </source>
</reference>
<dbReference type="EMBL" id="JAVRRJ010000001">
    <property type="protein sequence ID" value="KAK5090298.1"/>
    <property type="molecule type" value="Genomic_DNA"/>
</dbReference>
<dbReference type="InterPro" id="IPR013094">
    <property type="entry name" value="AB_hydrolase_3"/>
</dbReference>
<name>A0AAN7T4K1_9EURO</name>
<protein>
    <recommendedName>
        <fullName evidence="1">Alpha/beta hydrolase fold-3 domain-containing protein</fullName>
    </recommendedName>
</protein>
<accession>A0AAN7T4K1</accession>